<proteinExistence type="predicted"/>
<dbReference type="EMBL" id="CAKOFQ010007256">
    <property type="protein sequence ID" value="CAH1996323.1"/>
    <property type="molecule type" value="Genomic_DNA"/>
</dbReference>
<keyword evidence="4" id="KW-1185">Reference proteome</keyword>
<gene>
    <name evidence="3" type="ORF">ACAOBT_LOCUS23152</name>
</gene>
<protein>
    <submittedName>
        <fullName evidence="3">Uncharacterized protein</fullName>
    </submittedName>
</protein>
<feature type="coiled-coil region" evidence="1">
    <location>
        <begin position="27"/>
        <end position="68"/>
    </location>
</feature>
<feature type="region of interest" description="Disordered" evidence="2">
    <location>
        <begin position="95"/>
        <end position="124"/>
    </location>
</feature>
<sequence>MIKEIRTVGALNVPSGMTVSYINTPEYAEKLNEKKQLEEKRQTLAAELTQLQNRHSQLTISLRDQKNQQDELLMTQQSTEEKIKLILNFINKMKEPPVVEENKENEDDAGPAVPASECDSSSSS</sequence>
<dbReference type="OrthoDB" id="336088at2759"/>
<comment type="caution">
    <text evidence="3">The sequence shown here is derived from an EMBL/GenBank/DDBJ whole genome shotgun (WGS) entry which is preliminary data.</text>
</comment>
<dbReference type="AlphaFoldDB" id="A0A9P0LIM6"/>
<evidence type="ECO:0000313" key="4">
    <source>
        <dbReference type="Proteomes" id="UP001152888"/>
    </source>
</evidence>
<organism evidence="3 4">
    <name type="scientific">Acanthoscelides obtectus</name>
    <name type="common">Bean weevil</name>
    <name type="synonym">Bruchus obtectus</name>
    <dbReference type="NCBI Taxonomy" id="200917"/>
    <lineage>
        <taxon>Eukaryota</taxon>
        <taxon>Metazoa</taxon>
        <taxon>Ecdysozoa</taxon>
        <taxon>Arthropoda</taxon>
        <taxon>Hexapoda</taxon>
        <taxon>Insecta</taxon>
        <taxon>Pterygota</taxon>
        <taxon>Neoptera</taxon>
        <taxon>Endopterygota</taxon>
        <taxon>Coleoptera</taxon>
        <taxon>Polyphaga</taxon>
        <taxon>Cucujiformia</taxon>
        <taxon>Chrysomeloidea</taxon>
        <taxon>Chrysomelidae</taxon>
        <taxon>Bruchinae</taxon>
        <taxon>Bruchini</taxon>
        <taxon>Acanthoscelides</taxon>
    </lineage>
</organism>
<accession>A0A9P0LIM6</accession>
<evidence type="ECO:0000256" key="1">
    <source>
        <dbReference type="SAM" id="Coils"/>
    </source>
</evidence>
<name>A0A9P0LIM6_ACAOB</name>
<keyword evidence="1" id="KW-0175">Coiled coil</keyword>
<evidence type="ECO:0000313" key="3">
    <source>
        <dbReference type="EMBL" id="CAH1996323.1"/>
    </source>
</evidence>
<dbReference type="Proteomes" id="UP001152888">
    <property type="component" value="Unassembled WGS sequence"/>
</dbReference>
<evidence type="ECO:0000256" key="2">
    <source>
        <dbReference type="SAM" id="MobiDB-lite"/>
    </source>
</evidence>
<reference evidence="3" key="1">
    <citation type="submission" date="2022-03" db="EMBL/GenBank/DDBJ databases">
        <authorList>
            <person name="Sayadi A."/>
        </authorList>
    </citation>
    <scope>NUCLEOTIDE SEQUENCE</scope>
</reference>